<dbReference type="InterPro" id="IPR001466">
    <property type="entry name" value="Beta-lactam-related"/>
</dbReference>
<dbReference type="eggNOG" id="COG1680">
    <property type="taxonomic scope" value="Bacteria"/>
</dbReference>
<evidence type="ECO:0000313" key="2">
    <source>
        <dbReference type="EMBL" id="EAY27086.1"/>
    </source>
</evidence>
<dbReference type="SUPFAM" id="SSF56601">
    <property type="entry name" value="beta-lactamase/transpeptidase-like"/>
    <property type="match status" value="1"/>
</dbReference>
<comment type="caution">
    <text evidence="2">The sequence shown here is derived from an EMBL/GenBank/DDBJ whole genome shotgun (WGS) entry which is preliminary data.</text>
</comment>
<dbReference type="PANTHER" id="PTHR46825:SF15">
    <property type="entry name" value="BETA-LACTAMASE-RELATED DOMAIN-CONTAINING PROTEIN"/>
    <property type="match status" value="1"/>
</dbReference>
<evidence type="ECO:0000259" key="1">
    <source>
        <dbReference type="Pfam" id="PF00144"/>
    </source>
</evidence>
<dbReference type="Proteomes" id="UP000004095">
    <property type="component" value="Unassembled WGS sequence"/>
</dbReference>
<feature type="domain" description="Beta-lactamase-related" evidence="1">
    <location>
        <begin position="33"/>
        <end position="348"/>
    </location>
</feature>
<name>A1ZRJ6_MICM2</name>
<keyword evidence="3" id="KW-1185">Reference proteome</keyword>
<protein>
    <submittedName>
        <fullName evidence="2">Beta-lactamase, putative</fullName>
    </submittedName>
</protein>
<dbReference type="Pfam" id="PF00144">
    <property type="entry name" value="Beta-lactamase"/>
    <property type="match status" value="1"/>
</dbReference>
<dbReference type="Gene3D" id="3.40.710.10">
    <property type="entry name" value="DD-peptidase/beta-lactamase superfamily"/>
    <property type="match status" value="1"/>
</dbReference>
<dbReference type="InterPro" id="IPR012338">
    <property type="entry name" value="Beta-lactam/transpept-like"/>
</dbReference>
<proteinExistence type="predicted"/>
<sequence length="493" mass="55623">MALLFAACTSQAQNVEKFAKETDEFLTKFINTVKELPSISVVVVKGDRPVFMKSYGYADIAHKVKAQNNTPYYIASSTKSFMGMAAAILDHQGKVNLNATLAESMPSIKFDASVKADQVKLRDLLTHTSGIKNAYFGFRAAYSGNIDRKEMNWVLENKSGRRDEIGKYRYTNLGYNIYTHMTNKKLGIPWQDVLHNLLFKPLEMERTTAYMSLAEKNGWKYAKPYFALGENGPEELYLMKKDNTMQSAGGLITTVKDMANWLIFNINEGKFKGKQLVPAKVVRMAHSPLAKRKSDRRPYGSKGYGLGWENGTYQGKRVLQHDGGFAGFRTHVAFMPDTKVGITVLANDGMISGDLAHELSRFVFDWWLKGGKSSRKLNAFVKKTAKKVDKYRKRFAASKAKRAKRTWQLTEPLKHYIGVYYNQSLGKLYVKLKNGKLEVVHGNMHSIATPFVKENTIRVELVPGRGWVVGFKIAKGKKATELTVDGDVFKRVK</sequence>
<reference evidence="2 3" key="1">
    <citation type="submission" date="2007-01" db="EMBL/GenBank/DDBJ databases">
        <authorList>
            <person name="Haygood M."/>
            <person name="Podell S."/>
            <person name="Anderson C."/>
            <person name="Hopkinson B."/>
            <person name="Roe K."/>
            <person name="Barbeau K."/>
            <person name="Gaasterland T."/>
            <person name="Ferriera S."/>
            <person name="Johnson J."/>
            <person name="Kravitz S."/>
            <person name="Beeson K."/>
            <person name="Sutton G."/>
            <person name="Rogers Y.-H."/>
            <person name="Friedman R."/>
            <person name="Frazier M."/>
            <person name="Venter J.C."/>
        </authorList>
    </citation>
    <scope>NUCLEOTIDE SEQUENCE [LARGE SCALE GENOMIC DNA]</scope>
    <source>
        <strain evidence="2 3">ATCC 23134</strain>
    </source>
</reference>
<evidence type="ECO:0000313" key="3">
    <source>
        <dbReference type="Proteomes" id="UP000004095"/>
    </source>
</evidence>
<dbReference type="InterPro" id="IPR050491">
    <property type="entry name" value="AmpC-like"/>
</dbReference>
<organism evidence="2 3">
    <name type="scientific">Microscilla marina ATCC 23134</name>
    <dbReference type="NCBI Taxonomy" id="313606"/>
    <lineage>
        <taxon>Bacteria</taxon>
        <taxon>Pseudomonadati</taxon>
        <taxon>Bacteroidota</taxon>
        <taxon>Cytophagia</taxon>
        <taxon>Cytophagales</taxon>
        <taxon>Microscillaceae</taxon>
        <taxon>Microscilla</taxon>
    </lineage>
</organism>
<dbReference type="PANTHER" id="PTHR46825">
    <property type="entry name" value="D-ALANYL-D-ALANINE-CARBOXYPEPTIDASE/ENDOPEPTIDASE AMPH"/>
    <property type="match status" value="1"/>
</dbReference>
<dbReference type="EMBL" id="AAWS01000027">
    <property type="protein sequence ID" value="EAY27086.1"/>
    <property type="molecule type" value="Genomic_DNA"/>
</dbReference>
<dbReference type="AlphaFoldDB" id="A1ZRJ6"/>
<accession>A1ZRJ6</accession>
<gene>
    <name evidence="2" type="ORF">M23134_04775</name>
</gene>